<keyword evidence="3" id="KW-1185">Reference proteome</keyword>
<dbReference type="AlphaFoldDB" id="A0A553PRY3"/>
<protein>
    <recommendedName>
        <fullName evidence="4">Activin types I and II receptor domain-containing protein</fullName>
    </recommendedName>
</protein>
<organism evidence="2 3">
    <name type="scientific">Tigriopus californicus</name>
    <name type="common">Marine copepod</name>
    <dbReference type="NCBI Taxonomy" id="6832"/>
    <lineage>
        <taxon>Eukaryota</taxon>
        <taxon>Metazoa</taxon>
        <taxon>Ecdysozoa</taxon>
        <taxon>Arthropoda</taxon>
        <taxon>Crustacea</taxon>
        <taxon>Multicrustacea</taxon>
        <taxon>Hexanauplia</taxon>
        <taxon>Copepoda</taxon>
        <taxon>Harpacticoida</taxon>
        <taxon>Harpacticidae</taxon>
        <taxon>Tigriopus</taxon>
    </lineage>
</organism>
<accession>A0A553PRY3</accession>
<sequence>MEKQLAILLIFSTCFVMALGEFKCYDKSESEKDEMGTVKTCSSDVKSCKKTIIVMDEKTTYSKACGTSKDQTDECAEDNSNEAKKVTTCYCKTSECNPASRKMVATLTIFTVMALNLFL</sequence>
<proteinExistence type="predicted"/>
<gene>
    <name evidence="2" type="ORF">TCAL_04731</name>
</gene>
<dbReference type="EMBL" id="VCGU01000001">
    <property type="protein sequence ID" value="TRY80439.1"/>
    <property type="molecule type" value="Genomic_DNA"/>
</dbReference>
<evidence type="ECO:0008006" key="4">
    <source>
        <dbReference type="Google" id="ProtNLM"/>
    </source>
</evidence>
<comment type="caution">
    <text evidence="2">The sequence shown here is derived from an EMBL/GenBank/DDBJ whole genome shotgun (WGS) entry which is preliminary data.</text>
</comment>
<feature type="signal peptide" evidence="1">
    <location>
        <begin position="1"/>
        <end position="20"/>
    </location>
</feature>
<dbReference type="SUPFAM" id="SSF57302">
    <property type="entry name" value="Snake toxin-like"/>
    <property type="match status" value="1"/>
</dbReference>
<dbReference type="InterPro" id="IPR045860">
    <property type="entry name" value="Snake_toxin-like_sf"/>
</dbReference>
<name>A0A553PRY3_TIGCA</name>
<keyword evidence="1" id="KW-0732">Signal</keyword>
<reference evidence="2 3" key="1">
    <citation type="journal article" date="2018" name="Nat. Ecol. Evol.">
        <title>Genomic signatures of mitonuclear coevolution across populations of Tigriopus californicus.</title>
        <authorList>
            <person name="Barreto F.S."/>
            <person name="Watson E.T."/>
            <person name="Lima T.G."/>
            <person name="Willett C.S."/>
            <person name="Edmands S."/>
            <person name="Li W."/>
            <person name="Burton R.S."/>
        </authorList>
    </citation>
    <scope>NUCLEOTIDE SEQUENCE [LARGE SCALE GENOMIC DNA]</scope>
    <source>
        <strain evidence="2 3">San Diego</strain>
    </source>
</reference>
<dbReference type="Proteomes" id="UP000318571">
    <property type="component" value="Chromosome 12"/>
</dbReference>
<evidence type="ECO:0000256" key="1">
    <source>
        <dbReference type="SAM" id="SignalP"/>
    </source>
</evidence>
<feature type="chain" id="PRO_5022114921" description="Activin types I and II receptor domain-containing protein" evidence="1">
    <location>
        <begin position="21"/>
        <end position="119"/>
    </location>
</feature>
<evidence type="ECO:0000313" key="3">
    <source>
        <dbReference type="Proteomes" id="UP000318571"/>
    </source>
</evidence>
<evidence type="ECO:0000313" key="2">
    <source>
        <dbReference type="EMBL" id="TRY80439.1"/>
    </source>
</evidence>